<feature type="transmembrane region" description="Helical" evidence="2">
    <location>
        <begin position="101"/>
        <end position="124"/>
    </location>
</feature>
<sequence>MAASPTEPSGAEPRRGGFEPTRADEAAPAKRAAFEPTPELIRPVPGPGPSRRPLTTSLGAMLVVLRVVAGFAWLGGIALIWNELTADIELDLTVDDPAAFTVALVMILVVGAAVLVFELGVAWFVYRGANWARIVVMVVATLSVLGSAIEFFTGEQDIALDTTLVTLALDILILLALSSRSARDYARRDRSRDARVPPERATS</sequence>
<comment type="caution">
    <text evidence="3">The sequence shown here is derived from an EMBL/GenBank/DDBJ whole genome shotgun (WGS) entry which is preliminary data.</text>
</comment>
<evidence type="ECO:0000256" key="1">
    <source>
        <dbReference type="SAM" id="MobiDB-lite"/>
    </source>
</evidence>
<dbReference type="AlphaFoldDB" id="A0A9W6CRA5"/>
<dbReference type="EMBL" id="BSDP01000001">
    <property type="protein sequence ID" value="GLI27073.1"/>
    <property type="molecule type" value="Genomic_DNA"/>
</dbReference>
<feature type="transmembrane region" description="Helical" evidence="2">
    <location>
        <begin position="158"/>
        <end position="178"/>
    </location>
</feature>
<dbReference type="Proteomes" id="UP001144396">
    <property type="component" value="Unassembled WGS sequence"/>
</dbReference>
<feature type="transmembrane region" description="Helical" evidence="2">
    <location>
        <begin position="131"/>
        <end position="152"/>
    </location>
</feature>
<proteinExistence type="predicted"/>
<feature type="compositionally biased region" description="Basic and acidic residues" evidence="1">
    <location>
        <begin position="12"/>
        <end position="28"/>
    </location>
</feature>
<keyword evidence="2" id="KW-1133">Transmembrane helix</keyword>
<feature type="transmembrane region" description="Helical" evidence="2">
    <location>
        <begin position="58"/>
        <end position="81"/>
    </location>
</feature>
<name>A0A9W6CRA5_9MICO</name>
<evidence type="ECO:0000313" key="3">
    <source>
        <dbReference type="EMBL" id="GLI27073.1"/>
    </source>
</evidence>
<accession>A0A9W6CRA5</accession>
<keyword evidence="4" id="KW-1185">Reference proteome</keyword>
<feature type="region of interest" description="Disordered" evidence="1">
    <location>
        <begin position="1"/>
        <end position="49"/>
    </location>
</feature>
<evidence type="ECO:0000256" key="2">
    <source>
        <dbReference type="SAM" id="Phobius"/>
    </source>
</evidence>
<gene>
    <name evidence="3" type="ORF">ARHIZOSPH14_13150</name>
</gene>
<organism evidence="3 4">
    <name type="scientific">Agromyces rhizosphaerae</name>
    <dbReference type="NCBI Taxonomy" id="88374"/>
    <lineage>
        <taxon>Bacteria</taxon>
        <taxon>Bacillati</taxon>
        <taxon>Actinomycetota</taxon>
        <taxon>Actinomycetes</taxon>
        <taxon>Micrococcales</taxon>
        <taxon>Microbacteriaceae</taxon>
        <taxon>Agromyces</taxon>
    </lineage>
</organism>
<evidence type="ECO:0000313" key="4">
    <source>
        <dbReference type="Proteomes" id="UP001144396"/>
    </source>
</evidence>
<keyword evidence="2" id="KW-0812">Transmembrane</keyword>
<keyword evidence="2" id="KW-0472">Membrane</keyword>
<dbReference type="RefSeq" id="WP_281883288.1">
    <property type="nucleotide sequence ID" value="NZ_BSDP01000001.1"/>
</dbReference>
<reference evidence="3" key="1">
    <citation type="submission" date="2022-12" db="EMBL/GenBank/DDBJ databases">
        <title>Reference genome sequencing for broad-spectrum identification of bacterial and archaeal isolates by mass spectrometry.</title>
        <authorList>
            <person name="Sekiguchi Y."/>
            <person name="Tourlousse D.M."/>
        </authorList>
    </citation>
    <scope>NUCLEOTIDE SEQUENCE</scope>
    <source>
        <strain evidence="3">14</strain>
    </source>
</reference>
<protein>
    <submittedName>
        <fullName evidence="3">Uncharacterized protein</fullName>
    </submittedName>
</protein>